<evidence type="ECO:0000259" key="4">
    <source>
        <dbReference type="PROSITE" id="PS51186"/>
    </source>
</evidence>
<dbReference type="RefSeq" id="WP_114340471.1">
    <property type="nucleotide sequence ID" value="NZ_QFWQ01000002.1"/>
</dbReference>
<keyword evidence="6" id="KW-1185">Reference proteome</keyword>
<evidence type="ECO:0000313" key="5">
    <source>
        <dbReference type="EMBL" id="RCS31285.1"/>
    </source>
</evidence>
<dbReference type="GO" id="GO:0016747">
    <property type="term" value="F:acyltransferase activity, transferring groups other than amino-acyl groups"/>
    <property type="evidence" value="ECO:0007669"/>
    <property type="project" value="InterPro"/>
</dbReference>
<keyword evidence="1 5" id="KW-0808">Transferase</keyword>
<feature type="domain" description="N-acetyltransferase" evidence="4">
    <location>
        <begin position="3"/>
        <end position="157"/>
    </location>
</feature>
<dbReference type="InterPro" id="IPR000182">
    <property type="entry name" value="GNAT_dom"/>
</dbReference>
<comment type="caution">
    <text evidence="5">The sequence shown here is derived from an EMBL/GenBank/DDBJ whole genome shotgun (WGS) entry which is preliminary data.</text>
</comment>
<dbReference type="Pfam" id="PF00583">
    <property type="entry name" value="Acetyltransf_1"/>
    <property type="match status" value="1"/>
</dbReference>
<dbReference type="PROSITE" id="PS51186">
    <property type="entry name" value="GNAT"/>
    <property type="match status" value="2"/>
</dbReference>
<evidence type="ECO:0000256" key="1">
    <source>
        <dbReference type="ARBA" id="ARBA00022679"/>
    </source>
</evidence>
<dbReference type="EMBL" id="QFWQ01000002">
    <property type="protein sequence ID" value="RCS31285.1"/>
    <property type="molecule type" value="Genomic_DNA"/>
</dbReference>
<dbReference type="Pfam" id="PF13673">
    <property type="entry name" value="Acetyltransf_10"/>
    <property type="match status" value="1"/>
</dbReference>
<dbReference type="CDD" id="cd04301">
    <property type="entry name" value="NAT_SF"/>
    <property type="match status" value="2"/>
</dbReference>
<dbReference type="Proteomes" id="UP000252387">
    <property type="component" value="Unassembled WGS sequence"/>
</dbReference>
<dbReference type="InterPro" id="IPR016181">
    <property type="entry name" value="Acyl_CoA_acyltransferase"/>
</dbReference>
<name>A0A368KJY2_9GAMM</name>
<gene>
    <name evidence="5" type="ORF">DEO45_00980</name>
</gene>
<feature type="region of interest" description="Disordered" evidence="3">
    <location>
        <begin position="333"/>
        <end position="353"/>
    </location>
</feature>
<organism evidence="5 6">
    <name type="scientific">Rhodanobacter denitrificans</name>
    <dbReference type="NCBI Taxonomy" id="666685"/>
    <lineage>
        <taxon>Bacteria</taxon>
        <taxon>Pseudomonadati</taxon>
        <taxon>Pseudomonadota</taxon>
        <taxon>Gammaproteobacteria</taxon>
        <taxon>Lysobacterales</taxon>
        <taxon>Rhodanobacteraceae</taxon>
        <taxon>Rhodanobacter</taxon>
    </lineage>
</organism>
<feature type="compositionally biased region" description="Polar residues" evidence="3">
    <location>
        <begin position="336"/>
        <end position="345"/>
    </location>
</feature>
<evidence type="ECO:0000256" key="3">
    <source>
        <dbReference type="SAM" id="MobiDB-lite"/>
    </source>
</evidence>
<dbReference type="InterPro" id="IPR050832">
    <property type="entry name" value="Bact_Acetyltransf"/>
</dbReference>
<dbReference type="Gene3D" id="3.40.630.30">
    <property type="match status" value="2"/>
</dbReference>
<dbReference type="PANTHER" id="PTHR43877">
    <property type="entry name" value="AMINOALKYLPHOSPHONATE N-ACETYLTRANSFERASE-RELATED-RELATED"/>
    <property type="match status" value="1"/>
</dbReference>
<dbReference type="OrthoDB" id="143110at2"/>
<feature type="domain" description="N-acetyltransferase" evidence="4">
    <location>
        <begin position="167"/>
        <end position="336"/>
    </location>
</feature>
<protein>
    <submittedName>
        <fullName evidence="5">GNAT family N-acetyltransferase</fullName>
    </submittedName>
</protein>
<evidence type="ECO:0000256" key="2">
    <source>
        <dbReference type="ARBA" id="ARBA00023315"/>
    </source>
</evidence>
<dbReference type="SUPFAM" id="SSF55729">
    <property type="entry name" value="Acyl-CoA N-acyltransferases (Nat)"/>
    <property type="match status" value="2"/>
</dbReference>
<keyword evidence="2" id="KW-0012">Acyltransferase</keyword>
<accession>A0A368KJY2</accession>
<proteinExistence type="predicted"/>
<evidence type="ECO:0000313" key="6">
    <source>
        <dbReference type="Proteomes" id="UP000252387"/>
    </source>
</evidence>
<dbReference type="AlphaFoldDB" id="A0A368KJY2"/>
<sequence length="353" mass="38146">MSIQVRPAEVADAVAAIATVRASISSLCTADHRDDHGTLSAWIGNKTADNFGTWIANPDNFCVVAASDETIAGVGLLHRSGEVQLFYLAPGCQRQGTGRALYRALEAQADRWGLARLHLDSTDHARPFYEAMGYRPVGSAVPRFGVLRCFPYEKWLQPNNSPEAPLPVIRPANPSDAGPLSRLAEATFRGTFDAANTPEDMALHCRTSYSEAIQAGEIANPHMVTLLCDGDEGLVGFAQLRWGDAPDCVAARSPGEIQRLYVADAWHGKGIAQGLMDACIEALQIRGSDVVWLGVWEHNPRAISFYRKCGFVEVGDHVFPLGNDPQRDVVMARSIPGSSSNTGPQRGTPGERP</sequence>
<reference evidence="5 6" key="1">
    <citation type="submission" date="2018-05" db="EMBL/GenBank/DDBJ databases">
        <title>Draft genome sequence of Rhodanobacter denitrificans Yn1 isolated from gold copper mine.</title>
        <authorList>
            <person name="Yang N."/>
            <person name="Mazhar H.S."/>
            <person name="Rensing C."/>
        </authorList>
    </citation>
    <scope>NUCLEOTIDE SEQUENCE [LARGE SCALE GENOMIC DNA]</scope>
    <source>
        <strain evidence="5 6">Yn1</strain>
    </source>
</reference>